<keyword evidence="2" id="KW-1133">Transmembrane helix</keyword>
<evidence type="ECO:0000313" key="3">
    <source>
        <dbReference type="EMBL" id="ETN06481.1"/>
    </source>
</evidence>
<dbReference type="Proteomes" id="UP000018817">
    <property type="component" value="Unassembled WGS sequence"/>
</dbReference>
<proteinExistence type="predicted"/>
<feature type="compositionally biased region" description="Basic residues" evidence="1">
    <location>
        <begin position="34"/>
        <end position="45"/>
    </location>
</feature>
<feature type="region of interest" description="Disordered" evidence="1">
    <location>
        <begin position="1"/>
        <end position="68"/>
    </location>
</feature>
<dbReference type="STRING" id="761204.W2Q0R4"/>
<evidence type="ECO:0000256" key="1">
    <source>
        <dbReference type="SAM" id="MobiDB-lite"/>
    </source>
</evidence>
<dbReference type="EMBL" id="KI669595">
    <property type="protein sequence ID" value="ETN06481.1"/>
    <property type="molecule type" value="Genomic_DNA"/>
</dbReference>
<gene>
    <name evidence="3" type="ORF">PPTG_12602</name>
</gene>
<accession>W2Q0R4</accession>
<reference evidence="4" key="1">
    <citation type="submission" date="2011-12" db="EMBL/GenBank/DDBJ databases">
        <authorList>
            <consortium name="The Broad Institute Genome Sequencing Platform"/>
            <person name="Russ C."/>
            <person name="Tyler B."/>
            <person name="Panabieres F."/>
            <person name="Shan W."/>
            <person name="Tripathy S."/>
            <person name="Grunwald N."/>
            <person name="Machado M."/>
            <person name="Young S.K."/>
            <person name="Zeng Q."/>
            <person name="Gargeya S."/>
            <person name="Fitzgerald M."/>
            <person name="Haas B."/>
            <person name="Abouelleil A."/>
            <person name="Alvarado L."/>
            <person name="Arachchi H.M."/>
            <person name="Berlin A."/>
            <person name="Chapman S.B."/>
            <person name="Gearin G."/>
            <person name="Goldberg J."/>
            <person name="Griggs A."/>
            <person name="Gujja S."/>
            <person name="Hansen M."/>
            <person name="Heiman D."/>
            <person name="Howarth C."/>
            <person name="Larimer J."/>
            <person name="Lui A."/>
            <person name="MacDonald P.J.P."/>
            <person name="McCowen C."/>
            <person name="Montmayeur A."/>
            <person name="Murphy C."/>
            <person name="Neiman D."/>
            <person name="Pearson M."/>
            <person name="Priest M."/>
            <person name="Roberts A."/>
            <person name="Saif S."/>
            <person name="Shea T."/>
            <person name="Sisk P."/>
            <person name="Stolte C."/>
            <person name="Sykes S."/>
            <person name="Wortman J."/>
            <person name="Nusbaum C."/>
            <person name="Birren B."/>
        </authorList>
    </citation>
    <scope>NUCLEOTIDE SEQUENCE [LARGE SCALE GENOMIC DNA]</scope>
    <source>
        <strain evidence="4">INRA-310</strain>
    </source>
</reference>
<dbReference type="GeneID" id="20182037"/>
<dbReference type="VEuPathDB" id="FungiDB:PPTG_12602"/>
<protein>
    <submittedName>
        <fullName evidence="3">Uncharacterized protein</fullName>
    </submittedName>
</protein>
<organism evidence="3 4">
    <name type="scientific">Phytophthora nicotianae (strain INRA-310)</name>
    <name type="common">Phytophthora parasitica</name>
    <dbReference type="NCBI Taxonomy" id="761204"/>
    <lineage>
        <taxon>Eukaryota</taxon>
        <taxon>Sar</taxon>
        <taxon>Stramenopiles</taxon>
        <taxon>Oomycota</taxon>
        <taxon>Peronosporomycetes</taxon>
        <taxon>Peronosporales</taxon>
        <taxon>Peronosporaceae</taxon>
        <taxon>Phytophthora</taxon>
    </lineage>
</organism>
<evidence type="ECO:0000313" key="4">
    <source>
        <dbReference type="Proteomes" id="UP000018817"/>
    </source>
</evidence>
<feature type="compositionally biased region" description="Low complexity" evidence="1">
    <location>
        <begin position="10"/>
        <end position="31"/>
    </location>
</feature>
<evidence type="ECO:0000256" key="2">
    <source>
        <dbReference type="SAM" id="Phobius"/>
    </source>
</evidence>
<keyword evidence="2" id="KW-0472">Membrane</keyword>
<sequence length="98" mass="11086">MSAQGSSNAVVETIELSSSSSESEVTVGDTTVKPRPKLRTRRNKVTKASDDRTPDSPDVARPAKRRRETSKQIQVFFFYIVGLFFIFLAFSYIIYRTC</sequence>
<dbReference type="AlphaFoldDB" id="W2Q0R4"/>
<reference evidence="3 4" key="2">
    <citation type="submission" date="2013-11" db="EMBL/GenBank/DDBJ databases">
        <title>The Genome Sequence of Phytophthora parasitica INRA-310.</title>
        <authorList>
            <consortium name="The Broad Institute Genomics Platform"/>
            <person name="Russ C."/>
            <person name="Tyler B."/>
            <person name="Panabieres F."/>
            <person name="Shan W."/>
            <person name="Tripathy S."/>
            <person name="Grunwald N."/>
            <person name="Machado M."/>
            <person name="Johnson C.S."/>
            <person name="Arredondo F."/>
            <person name="Hong C."/>
            <person name="Coffey M."/>
            <person name="Young S.K."/>
            <person name="Zeng Q."/>
            <person name="Gargeya S."/>
            <person name="Fitzgerald M."/>
            <person name="Abouelleil A."/>
            <person name="Alvarado L."/>
            <person name="Chapman S.B."/>
            <person name="Gainer-Dewar J."/>
            <person name="Goldberg J."/>
            <person name="Griggs A."/>
            <person name="Gujja S."/>
            <person name="Hansen M."/>
            <person name="Howarth C."/>
            <person name="Imamovic A."/>
            <person name="Ireland A."/>
            <person name="Larimer J."/>
            <person name="McCowan C."/>
            <person name="Murphy C."/>
            <person name="Pearson M."/>
            <person name="Poon T.W."/>
            <person name="Priest M."/>
            <person name="Roberts A."/>
            <person name="Saif S."/>
            <person name="Shea T."/>
            <person name="Sykes S."/>
            <person name="Wortman J."/>
            <person name="Nusbaum C."/>
            <person name="Birren B."/>
        </authorList>
    </citation>
    <scope>NUCLEOTIDE SEQUENCE [LARGE SCALE GENOMIC DNA]</scope>
    <source>
        <strain evidence="3 4">INRA-310</strain>
    </source>
</reference>
<feature type="transmembrane region" description="Helical" evidence="2">
    <location>
        <begin position="75"/>
        <end position="95"/>
    </location>
</feature>
<dbReference type="RefSeq" id="XP_008907973.1">
    <property type="nucleotide sequence ID" value="XM_008909725.1"/>
</dbReference>
<name>W2Q0R4_PHYN3</name>
<keyword evidence="2" id="KW-0812">Transmembrane</keyword>